<dbReference type="PANTHER" id="PTHR36117:SF3">
    <property type="entry name" value="4-HYDROXYPHENYLACETATE 3-MONOOXYGENASE-RELATED"/>
    <property type="match status" value="1"/>
</dbReference>
<organism evidence="6 7">
    <name type="scientific">Streptomyces calidiresistens</name>
    <dbReference type="NCBI Taxonomy" id="1485586"/>
    <lineage>
        <taxon>Bacteria</taxon>
        <taxon>Bacillati</taxon>
        <taxon>Actinomycetota</taxon>
        <taxon>Actinomycetes</taxon>
        <taxon>Kitasatosporales</taxon>
        <taxon>Streptomycetaceae</taxon>
        <taxon>Streptomyces</taxon>
    </lineage>
</organism>
<accession>A0A7W3XYP5</accession>
<dbReference type="Gene3D" id="1.10.3140.10">
    <property type="entry name" value="4-hydroxybutyryl-coa dehydratase, domain 1"/>
    <property type="match status" value="1"/>
</dbReference>
<dbReference type="EMBL" id="VKHS01000731">
    <property type="protein sequence ID" value="MBB0232041.1"/>
    <property type="molecule type" value="Genomic_DNA"/>
</dbReference>
<dbReference type="SUPFAM" id="SSF47203">
    <property type="entry name" value="Acyl-CoA dehydrogenase C-terminal domain-like"/>
    <property type="match status" value="1"/>
</dbReference>
<evidence type="ECO:0000256" key="3">
    <source>
        <dbReference type="ARBA" id="ARBA00023002"/>
    </source>
</evidence>
<evidence type="ECO:0000259" key="5">
    <source>
        <dbReference type="Pfam" id="PF11794"/>
    </source>
</evidence>
<protein>
    <submittedName>
        <fullName evidence="6">Pyoverdin chromophore biosynthetic protein pvcC</fullName>
    </submittedName>
</protein>
<proteinExistence type="predicted"/>
<dbReference type="Gene3D" id="1.20.140.10">
    <property type="entry name" value="Butyryl-CoA Dehydrogenase, subunit A, domain 3"/>
    <property type="match status" value="1"/>
</dbReference>
<keyword evidence="3" id="KW-0560">Oxidoreductase</keyword>
<dbReference type="AlphaFoldDB" id="A0A7W3XYP5"/>
<sequence length="365" mass="39782">MTTEAAGPPTGPEYLESLRDDREVWIRGERVEDVASHPAFHGHAASVARLYDALHEPERREELTSPTDTGSDGFTHPFFRVPRSVEDLRASRRAIIGWQRLCHGWLGRSPDYKASFLATPGAAPERYGPFADVARHWYARARERVPFFAHALVDPPVDHHLSGEARTSPAVRVVGETDAGIVVSGAKVVATGAACAQHVFIAHTGPPPTDPTFALSFIAPMNAPGLKVLCRPSYELTAATTGSTFDYPLSSRFDENDAVLVFDRTPIPRENVLVHRDPEVAASFLHESGFLPRFLLHGATRLAVKLDFLSGLLLQATHITGGDAHATVRATTGEVLAWRETVWAHSHTMVEAAHPAPDGSHLPHP</sequence>
<evidence type="ECO:0000256" key="1">
    <source>
        <dbReference type="ARBA" id="ARBA00022630"/>
    </source>
</evidence>
<dbReference type="InterPro" id="IPR009100">
    <property type="entry name" value="AcylCoA_DH/oxidase_NM_dom_sf"/>
</dbReference>
<evidence type="ECO:0000313" key="6">
    <source>
        <dbReference type="EMBL" id="MBB0232041.1"/>
    </source>
</evidence>
<dbReference type="Proteomes" id="UP000530234">
    <property type="component" value="Unassembled WGS sequence"/>
</dbReference>
<keyword evidence="7" id="KW-1185">Reference proteome</keyword>
<comment type="caution">
    <text evidence="6">The sequence shown here is derived from an EMBL/GenBank/DDBJ whole genome shotgun (WGS) entry which is preliminary data.</text>
</comment>
<dbReference type="PANTHER" id="PTHR36117">
    <property type="entry name" value="4-HYDROXYPHENYLACETATE 3-MONOOXYGENASE-RELATED"/>
    <property type="match status" value="1"/>
</dbReference>
<keyword evidence="2" id="KW-0274">FAD</keyword>
<keyword evidence="1" id="KW-0285">Flavoprotein</keyword>
<dbReference type="RefSeq" id="WP_182666594.1">
    <property type="nucleotide sequence ID" value="NZ_VKHS01000731.1"/>
</dbReference>
<reference evidence="7" key="1">
    <citation type="submission" date="2019-10" db="EMBL/GenBank/DDBJ databases">
        <title>Streptomyces sp. nov., a novel actinobacterium isolated from alkaline environment.</title>
        <authorList>
            <person name="Golinska P."/>
        </authorList>
    </citation>
    <scope>NUCLEOTIDE SEQUENCE [LARGE SCALE GENOMIC DNA]</scope>
    <source>
        <strain evidence="7">DSM 42108</strain>
    </source>
</reference>
<dbReference type="Pfam" id="PF03241">
    <property type="entry name" value="HpaB"/>
    <property type="match status" value="1"/>
</dbReference>
<dbReference type="InterPro" id="IPR024674">
    <property type="entry name" value="HpaB/PvcC/4-BUDH_N"/>
</dbReference>
<dbReference type="Pfam" id="PF11794">
    <property type="entry name" value="HpaB_N"/>
    <property type="match status" value="1"/>
</dbReference>
<dbReference type="InterPro" id="IPR004925">
    <property type="entry name" value="HpaB/PvcC/4-BUDH"/>
</dbReference>
<dbReference type="SUPFAM" id="SSF56645">
    <property type="entry name" value="Acyl-CoA dehydrogenase NM domain-like"/>
    <property type="match status" value="1"/>
</dbReference>
<feature type="non-terminal residue" evidence="6">
    <location>
        <position position="365"/>
    </location>
</feature>
<evidence type="ECO:0000259" key="4">
    <source>
        <dbReference type="Pfam" id="PF03241"/>
    </source>
</evidence>
<feature type="domain" description="HpaB/PvcC/4-BUDH N-terminal" evidence="5">
    <location>
        <begin position="10"/>
        <end position="274"/>
    </location>
</feature>
<dbReference type="InterPro" id="IPR036250">
    <property type="entry name" value="AcylCo_DH-like_C"/>
</dbReference>
<dbReference type="GO" id="GO:0016627">
    <property type="term" value="F:oxidoreductase activity, acting on the CH-CH group of donors"/>
    <property type="evidence" value="ECO:0007669"/>
    <property type="project" value="InterPro"/>
</dbReference>
<feature type="domain" description="HpaB/PvcC/4-BUDH C-terminal" evidence="4">
    <location>
        <begin position="282"/>
        <end position="364"/>
    </location>
</feature>
<dbReference type="Gene3D" id="2.40.110.10">
    <property type="entry name" value="Butyryl-CoA Dehydrogenase, subunit A, domain 2"/>
    <property type="match status" value="1"/>
</dbReference>
<evidence type="ECO:0000256" key="2">
    <source>
        <dbReference type="ARBA" id="ARBA00022827"/>
    </source>
</evidence>
<evidence type="ECO:0000313" key="7">
    <source>
        <dbReference type="Proteomes" id="UP000530234"/>
    </source>
</evidence>
<gene>
    <name evidence="6" type="ORF">FOE67_21720</name>
</gene>
<dbReference type="InterPro" id="IPR024719">
    <property type="entry name" value="HpaB/PvcC/4-BUDH_C"/>
</dbReference>
<dbReference type="InterPro" id="IPR046373">
    <property type="entry name" value="Acyl-CoA_Oxase/DH_mid-dom_sf"/>
</dbReference>
<name>A0A7W3XYP5_9ACTN</name>